<comment type="domain">
    <text evidence="1">The PPC domain mediates interactions between AHL proteins.</text>
</comment>
<dbReference type="PANTHER" id="PTHR31500">
    <property type="entry name" value="AT-HOOK MOTIF NUCLEAR-LOCALIZED PROTEIN 9"/>
    <property type="match status" value="1"/>
</dbReference>
<dbReference type="OrthoDB" id="1938809at2759"/>
<comment type="subcellular location">
    <subcellularLocation>
        <location evidence="1">Nucleus</location>
    </subcellularLocation>
</comment>
<dbReference type="GO" id="GO:0005634">
    <property type="term" value="C:nucleus"/>
    <property type="evidence" value="ECO:0007669"/>
    <property type="project" value="UniProtKB-SubCell"/>
</dbReference>
<dbReference type="EMBL" id="BJWL01000008">
    <property type="protein sequence ID" value="GFY92452.1"/>
    <property type="molecule type" value="Genomic_DNA"/>
</dbReference>
<comment type="function">
    <text evidence="1">Transcription factor that specifically binds AT-rich DNA sequences related to the nuclear matrix attachment regions (MARs).</text>
</comment>
<feature type="transmembrane region" description="Helical" evidence="3">
    <location>
        <begin position="34"/>
        <end position="57"/>
    </location>
</feature>
<protein>
    <recommendedName>
        <fullName evidence="1">AT-hook motif nuclear-localized protein</fullName>
    </recommendedName>
</protein>
<evidence type="ECO:0000256" key="3">
    <source>
        <dbReference type="SAM" id="Phobius"/>
    </source>
</evidence>
<feature type="transmembrane region" description="Helical" evidence="3">
    <location>
        <begin position="157"/>
        <end position="177"/>
    </location>
</feature>
<keyword evidence="1" id="KW-0805">Transcription regulation</keyword>
<keyword evidence="3" id="KW-1133">Transmembrane helix</keyword>
<evidence type="ECO:0000256" key="2">
    <source>
        <dbReference type="SAM" id="MobiDB-lite"/>
    </source>
</evidence>
<feature type="region of interest" description="Disordered" evidence="2">
    <location>
        <begin position="79"/>
        <end position="98"/>
    </location>
</feature>
<name>A0A7J0F194_9ERIC</name>
<sequence length="190" mass="20239">MDSKEGVTAGVKWAGSEAPSNYHVAVKTENPTQAVALGSPTVISPPAAVAVVGAATVERQRRGRPRKYGPSGALARALSPMPISSSAPPPASAESSAAKQGVGQAIDLENNQWYNVGLRYAGDYHDLVPCSAEACLIPHVINIEKGEVCLVWKNNALYLRVLAILVLDLFYLINAYGQSFGTPSDQHREW</sequence>
<gene>
    <name evidence="4" type="ORF">Acr_08g0008480</name>
</gene>
<keyword evidence="5" id="KW-1185">Reference proteome</keyword>
<dbReference type="PANTHER" id="PTHR31500:SF96">
    <property type="entry name" value="AT-HOOK MOTIF NUCLEAR-LOCALIZED PROTEIN 7"/>
    <property type="match status" value="1"/>
</dbReference>
<accession>A0A7J0F194</accession>
<evidence type="ECO:0000256" key="1">
    <source>
        <dbReference type="RuleBase" id="RU367031"/>
    </source>
</evidence>
<dbReference type="AlphaFoldDB" id="A0A7J0F194"/>
<keyword evidence="3" id="KW-0472">Membrane</keyword>
<keyword evidence="3" id="KW-0812">Transmembrane</keyword>
<dbReference type="Proteomes" id="UP000585474">
    <property type="component" value="Unassembled WGS sequence"/>
</dbReference>
<proteinExistence type="predicted"/>
<evidence type="ECO:0000313" key="4">
    <source>
        <dbReference type="EMBL" id="GFY92452.1"/>
    </source>
</evidence>
<keyword evidence="1" id="KW-0804">Transcription</keyword>
<comment type="caution">
    <text evidence="4">The sequence shown here is derived from an EMBL/GenBank/DDBJ whole genome shotgun (WGS) entry which is preliminary data.</text>
</comment>
<dbReference type="GO" id="GO:0003680">
    <property type="term" value="F:minor groove of adenine-thymine-rich DNA binding"/>
    <property type="evidence" value="ECO:0007669"/>
    <property type="project" value="UniProtKB-UniRule"/>
</dbReference>
<keyword evidence="1 4" id="KW-0238">DNA-binding</keyword>
<dbReference type="InterPro" id="IPR039605">
    <property type="entry name" value="AHL"/>
</dbReference>
<reference evidence="4 5" key="1">
    <citation type="submission" date="2019-07" db="EMBL/GenBank/DDBJ databases">
        <title>De Novo Assembly of kiwifruit Actinidia rufa.</title>
        <authorList>
            <person name="Sugita-Konishi S."/>
            <person name="Sato K."/>
            <person name="Mori E."/>
            <person name="Abe Y."/>
            <person name="Kisaki G."/>
            <person name="Hamano K."/>
            <person name="Suezawa K."/>
            <person name="Otani M."/>
            <person name="Fukuda T."/>
            <person name="Manabe T."/>
            <person name="Gomi K."/>
            <person name="Tabuchi M."/>
            <person name="Akimitsu K."/>
            <person name="Kataoka I."/>
        </authorList>
    </citation>
    <scope>NUCLEOTIDE SEQUENCE [LARGE SCALE GENOMIC DNA]</scope>
    <source>
        <strain evidence="5">cv. Fuchu</strain>
    </source>
</reference>
<keyword evidence="1" id="KW-0539">Nucleus</keyword>
<evidence type="ECO:0000313" key="5">
    <source>
        <dbReference type="Proteomes" id="UP000585474"/>
    </source>
</evidence>
<organism evidence="4 5">
    <name type="scientific">Actinidia rufa</name>
    <dbReference type="NCBI Taxonomy" id="165716"/>
    <lineage>
        <taxon>Eukaryota</taxon>
        <taxon>Viridiplantae</taxon>
        <taxon>Streptophyta</taxon>
        <taxon>Embryophyta</taxon>
        <taxon>Tracheophyta</taxon>
        <taxon>Spermatophyta</taxon>
        <taxon>Magnoliopsida</taxon>
        <taxon>eudicotyledons</taxon>
        <taxon>Gunneridae</taxon>
        <taxon>Pentapetalae</taxon>
        <taxon>asterids</taxon>
        <taxon>Ericales</taxon>
        <taxon>Actinidiaceae</taxon>
        <taxon>Actinidia</taxon>
    </lineage>
</organism>